<proteinExistence type="predicted"/>
<protein>
    <submittedName>
        <fullName evidence="1">Uncharacterized protein</fullName>
    </submittedName>
</protein>
<name>A0A9Q3GQR2_9BASI</name>
<keyword evidence="2" id="KW-1185">Reference proteome</keyword>
<comment type="caution">
    <text evidence="1">The sequence shown here is derived from an EMBL/GenBank/DDBJ whole genome shotgun (WGS) entry which is preliminary data.</text>
</comment>
<dbReference type="OrthoDB" id="3015916at2759"/>
<dbReference type="AlphaFoldDB" id="A0A9Q3GQR2"/>
<dbReference type="EMBL" id="AVOT02004460">
    <property type="protein sequence ID" value="MBW0476411.1"/>
    <property type="molecule type" value="Genomic_DNA"/>
</dbReference>
<gene>
    <name evidence="1" type="ORF">O181_016126</name>
</gene>
<evidence type="ECO:0000313" key="1">
    <source>
        <dbReference type="EMBL" id="MBW0476411.1"/>
    </source>
</evidence>
<dbReference type="Proteomes" id="UP000765509">
    <property type="component" value="Unassembled WGS sequence"/>
</dbReference>
<sequence>MSCCDNVYPEREADLISKNPVNYQQIISNYEIKASNFFAVKVTLLSNLSDSIQMKFWKDYQYRSIIQDLGKAKALQDYFIDSSSQLLLIKDWVVVPNDLIIQLSLLQKRHESPLAQLLAKSRLSSLSRGISNGMA</sequence>
<evidence type="ECO:0000313" key="2">
    <source>
        <dbReference type="Proteomes" id="UP000765509"/>
    </source>
</evidence>
<accession>A0A9Q3GQR2</accession>
<organism evidence="1 2">
    <name type="scientific">Austropuccinia psidii MF-1</name>
    <dbReference type="NCBI Taxonomy" id="1389203"/>
    <lineage>
        <taxon>Eukaryota</taxon>
        <taxon>Fungi</taxon>
        <taxon>Dikarya</taxon>
        <taxon>Basidiomycota</taxon>
        <taxon>Pucciniomycotina</taxon>
        <taxon>Pucciniomycetes</taxon>
        <taxon>Pucciniales</taxon>
        <taxon>Sphaerophragmiaceae</taxon>
        <taxon>Austropuccinia</taxon>
    </lineage>
</organism>
<reference evidence="1" key="1">
    <citation type="submission" date="2021-03" db="EMBL/GenBank/DDBJ databases">
        <title>Draft genome sequence of rust myrtle Austropuccinia psidii MF-1, a brazilian biotype.</title>
        <authorList>
            <person name="Quecine M.C."/>
            <person name="Pachon D.M.R."/>
            <person name="Bonatelli M.L."/>
            <person name="Correr F.H."/>
            <person name="Franceschini L.M."/>
            <person name="Leite T.F."/>
            <person name="Margarido G.R.A."/>
            <person name="Almeida C.A."/>
            <person name="Ferrarezi J.A."/>
            <person name="Labate C.A."/>
        </authorList>
    </citation>
    <scope>NUCLEOTIDE SEQUENCE</scope>
    <source>
        <strain evidence="1">MF-1</strain>
    </source>
</reference>